<evidence type="ECO:0000256" key="10">
    <source>
        <dbReference type="ARBA" id="ARBA00023136"/>
    </source>
</evidence>
<dbReference type="Pfam" id="PF01762">
    <property type="entry name" value="Galactosyl_T"/>
    <property type="match status" value="1"/>
</dbReference>
<dbReference type="SUPFAM" id="SSF53448">
    <property type="entry name" value="Nucleotide-diphospho-sugar transferases"/>
    <property type="match status" value="1"/>
</dbReference>
<evidence type="ECO:0000256" key="11">
    <source>
        <dbReference type="SAM" id="Phobius"/>
    </source>
</evidence>
<proteinExistence type="inferred from homology"/>
<dbReference type="InterPro" id="IPR007577">
    <property type="entry name" value="GlycoTrfase_DXD_sugar-bd_CS"/>
</dbReference>
<evidence type="ECO:0000256" key="7">
    <source>
        <dbReference type="ARBA" id="ARBA00022968"/>
    </source>
</evidence>
<keyword evidence="5" id="KW-0808">Transferase</keyword>
<organism evidence="12 13">
    <name type="scientific">Diversispora epigaea</name>
    <dbReference type="NCBI Taxonomy" id="1348612"/>
    <lineage>
        <taxon>Eukaryota</taxon>
        <taxon>Fungi</taxon>
        <taxon>Fungi incertae sedis</taxon>
        <taxon>Mucoromycota</taxon>
        <taxon>Glomeromycotina</taxon>
        <taxon>Glomeromycetes</taxon>
        <taxon>Diversisporales</taxon>
        <taxon>Diversisporaceae</taxon>
        <taxon>Diversispora</taxon>
    </lineage>
</organism>
<dbReference type="Proteomes" id="UP000266861">
    <property type="component" value="Unassembled WGS sequence"/>
</dbReference>
<dbReference type="PRINTS" id="PR02070">
    <property type="entry name" value="NGLYCOSEOS1"/>
</dbReference>
<comment type="similarity">
    <text evidence="3">Belongs to the glycosyltransferase 32 family.</text>
</comment>
<dbReference type="InterPro" id="IPR002659">
    <property type="entry name" value="Glyco_trans_31"/>
</dbReference>
<keyword evidence="13" id="KW-1185">Reference proteome</keyword>
<keyword evidence="6 11" id="KW-0812">Transmembrane</keyword>
<evidence type="ECO:0000256" key="8">
    <source>
        <dbReference type="ARBA" id="ARBA00022989"/>
    </source>
</evidence>
<comment type="similarity">
    <text evidence="2">Belongs to the glycosyltransferase 31 family.</text>
</comment>
<dbReference type="Pfam" id="PF12326">
    <property type="entry name" value="EOS1"/>
    <property type="match status" value="1"/>
</dbReference>
<dbReference type="GO" id="GO:0000139">
    <property type="term" value="C:Golgi membrane"/>
    <property type="evidence" value="ECO:0007669"/>
    <property type="project" value="UniProtKB-SubCell"/>
</dbReference>
<feature type="transmembrane region" description="Helical" evidence="11">
    <location>
        <begin position="177"/>
        <end position="194"/>
    </location>
</feature>
<protein>
    <recommendedName>
        <fullName evidence="14">Alpha 1,4-glycosyltransferase domain-containing protein</fullName>
    </recommendedName>
</protein>
<dbReference type="GO" id="GO:0034599">
    <property type="term" value="P:cellular response to oxidative stress"/>
    <property type="evidence" value="ECO:0007669"/>
    <property type="project" value="InterPro"/>
</dbReference>
<dbReference type="GO" id="GO:0006493">
    <property type="term" value="P:protein O-linked glycosylation"/>
    <property type="evidence" value="ECO:0007669"/>
    <property type="project" value="TreeGrafter"/>
</dbReference>
<feature type="transmembrane region" description="Helical" evidence="11">
    <location>
        <begin position="27"/>
        <end position="47"/>
    </location>
</feature>
<dbReference type="GO" id="GO:0005789">
    <property type="term" value="C:endoplasmic reticulum membrane"/>
    <property type="evidence" value="ECO:0007669"/>
    <property type="project" value="InterPro"/>
</dbReference>
<evidence type="ECO:0000256" key="3">
    <source>
        <dbReference type="ARBA" id="ARBA00009003"/>
    </source>
</evidence>
<accession>A0A397IST4</accession>
<evidence type="ECO:0000256" key="5">
    <source>
        <dbReference type="ARBA" id="ARBA00022679"/>
    </source>
</evidence>
<dbReference type="InterPro" id="IPR021100">
    <property type="entry name" value="N-glycosylation_EOS1"/>
</dbReference>
<keyword evidence="9" id="KW-0333">Golgi apparatus</keyword>
<comment type="subcellular location">
    <subcellularLocation>
        <location evidence="1">Golgi apparatus membrane</location>
        <topology evidence="1">Single-pass type II membrane protein</topology>
    </subcellularLocation>
</comment>
<evidence type="ECO:0000256" key="6">
    <source>
        <dbReference type="ARBA" id="ARBA00022692"/>
    </source>
</evidence>
<evidence type="ECO:0000313" key="13">
    <source>
        <dbReference type="Proteomes" id="UP000266861"/>
    </source>
</evidence>
<dbReference type="Gene3D" id="3.90.550.50">
    <property type="match status" value="1"/>
</dbReference>
<dbReference type="PANTHER" id="PTHR11214:SF3">
    <property type="entry name" value="BETA-1,3-GALACTOSYLTRANSFERASE 6"/>
    <property type="match status" value="1"/>
</dbReference>
<dbReference type="AlphaFoldDB" id="A0A397IST4"/>
<evidence type="ECO:0000256" key="1">
    <source>
        <dbReference type="ARBA" id="ARBA00004323"/>
    </source>
</evidence>
<evidence type="ECO:0008006" key="14">
    <source>
        <dbReference type="Google" id="ProtNLM"/>
    </source>
</evidence>
<evidence type="ECO:0000313" key="12">
    <source>
        <dbReference type="EMBL" id="RHZ77852.1"/>
    </source>
</evidence>
<feature type="transmembrane region" description="Helical" evidence="11">
    <location>
        <begin position="67"/>
        <end position="87"/>
    </location>
</feature>
<comment type="caution">
    <text evidence="12">The sequence shown here is derived from an EMBL/GenBank/DDBJ whole genome shotgun (WGS) entry which is preliminary data.</text>
</comment>
<dbReference type="Gene3D" id="3.90.550.20">
    <property type="match status" value="1"/>
</dbReference>
<dbReference type="OrthoDB" id="2139606at2759"/>
<dbReference type="Pfam" id="PF04488">
    <property type="entry name" value="Gly_transf_sug"/>
    <property type="match status" value="1"/>
</dbReference>
<feature type="transmembrane region" description="Helical" evidence="11">
    <location>
        <begin position="131"/>
        <end position="151"/>
    </location>
</feature>
<dbReference type="PANTHER" id="PTHR11214">
    <property type="entry name" value="BETA-1,3-N-ACETYLGLUCOSAMINYLTRANSFERASE"/>
    <property type="match status" value="1"/>
</dbReference>
<keyword evidence="7" id="KW-0735">Signal-anchor</keyword>
<dbReference type="EMBL" id="PQFF01000160">
    <property type="protein sequence ID" value="RHZ77852.1"/>
    <property type="molecule type" value="Genomic_DNA"/>
</dbReference>
<keyword evidence="10 11" id="KW-0472">Membrane</keyword>
<evidence type="ECO:0000256" key="9">
    <source>
        <dbReference type="ARBA" id="ARBA00023034"/>
    </source>
</evidence>
<dbReference type="GO" id="GO:0016758">
    <property type="term" value="F:hexosyltransferase activity"/>
    <property type="evidence" value="ECO:0007669"/>
    <property type="project" value="InterPro"/>
</dbReference>
<keyword evidence="4" id="KW-0328">Glycosyltransferase</keyword>
<name>A0A397IST4_9GLOM</name>
<reference evidence="12 13" key="1">
    <citation type="submission" date="2018-08" db="EMBL/GenBank/DDBJ databases">
        <title>Genome and evolution of the arbuscular mycorrhizal fungus Diversispora epigaea (formerly Glomus versiforme) and its bacterial endosymbionts.</title>
        <authorList>
            <person name="Sun X."/>
            <person name="Fei Z."/>
            <person name="Harrison M."/>
        </authorList>
    </citation>
    <scope>NUCLEOTIDE SEQUENCE [LARGE SCALE GENOMIC DNA]</scope>
    <source>
        <strain evidence="12 13">IT104</strain>
    </source>
</reference>
<dbReference type="InterPro" id="IPR029044">
    <property type="entry name" value="Nucleotide-diphossugar_trans"/>
</dbReference>
<evidence type="ECO:0000256" key="2">
    <source>
        <dbReference type="ARBA" id="ARBA00008661"/>
    </source>
</evidence>
<sequence>MVTSHLPSFRSRTIGIGVPRKLHLPLFLLRGLSLVPASYGFISYIIAAEHVPFRDSGGLLELRSTELDYWLGAMWCLLSGLWSYWLADGLMRRWLFYYEVSSVIIRLISLQAINWVITAFVVTHYGPDEPVWAWVVCSIVLGICNVIQWLFTSTAKYVKAGDPETMRQMTWRDIQRYIVIPLAIAAFVTMIFLLEQQSKFRYTSNSGLTNYKLHTNLSLNEIQSDSEVKIIMVILSSWTESGYRKRENFRETTIKLIPQNSNKSSLAYRFILGDAPSAKAHKNMGKKILAESEKYNDLLIVPASDLYDDLSRKVYKSFEWVNKYDFDYFLKTDDDMFVRMDTVVRELEELGSGKKYYWRGLGYWNIPPIHNSDNKNSAFDYKLPMFPPFTAGALYILSRDIISIIATDTPRLFTKNEDQNLGIWLFPYNVKPIHDRRIQQADVCEDDMIAKHFSDSYEPDRSMKEMYENVINNRRTCEGFRQRFCALCYPCWGRENHWHDWNFDCDDVKGITLLRQSEVLLEKPETSIRVFDKPQNITMGSKEDEWIIPGLLSEHSSIYSGTNQWYLLHWLCWTTDSSTFQERHYKTIELIWVHTPNAIVFVLTTTLPDDFFAEYLKQGYKIYVIKFNKELLLKRQWYLGSNSFNWLQDWNKWKNSQFFFSHITDYMRYLLLYKYGGMYMDMDALWIRTPPSTQIEFIGSDHSKVASDSEWTLDKDGTYLAPGVMRFRKGWSMFREIAEQSFSPTYSTMCFNCVGPRAITIYVKEYRNTLEENGFTILPGKILYPRNYIEIDGLLNYDSSAIQKLKKIEKNSWSIHLFGKMTNFKIIEDGSVIGVAIKKFSLDIPHSPAPLIGNGKPSSQNQNLSYPFVLEGPKQYKFVFGTTVEKIDQYAGSVNGKFEGLYVIFVRGGPPTALKSIIYAKVDKGKLSFNSNGGDWSETSITINNSTKKDINAILNTLIYRPSENFQKTGGKDIIKLKVIFGEHHAKLNIEVVIPVSNNLNS</sequence>
<evidence type="ECO:0000256" key="4">
    <source>
        <dbReference type="ARBA" id="ARBA00022676"/>
    </source>
</evidence>
<keyword evidence="8 11" id="KW-1133">Transmembrane helix</keyword>
<gene>
    <name evidence="12" type="ORF">Glove_170g39</name>
</gene>
<dbReference type="STRING" id="1348612.A0A397IST4"/>